<feature type="region of interest" description="Disordered" evidence="5">
    <location>
        <begin position="1"/>
        <end position="52"/>
    </location>
</feature>
<dbReference type="RefSeq" id="WP_320507377.1">
    <property type="nucleotide sequence ID" value="NZ_JAXCLW010000001.1"/>
</dbReference>
<dbReference type="Pfam" id="PF22740">
    <property type="entry name" value="PapZ_C"/>
    <property type="match status" value="1"/>
</dbReference>
<keyword evidence="3 4" id="KW-0342">GTP-binding</keyword>
<dbReference type="InterPro" id="IPR005337">
    <property type="entry name" value="RapZ-like"/>
</dbReference>
<dbReference type="InterPro" id="IPR027417">
    <property type="entry name" value="P-loop_NTPase"/>
</dbReference>
<dbReference type="Pfam" id="PF03668">
    <property type="entry name" value="RapZ-like_N"/>
    <property type="match status" value="1"/>
</dbReference>
<keyword evidence="1 4" id="KW-0547">Nucleotide-binding</keyword>
<feature type="domain" description="RapZ C-terminal" evidence="7">
    <location>
        <begin position="221"/>
        <end position="340"/>
    </location>
</feature>
<feature type="compositionally biased region" description="Basic and acidic residues" evidence="5">
    <location>
        <begin position="40"/>
        <end position="52"/>
    </location>
</feature>
<dbReference type="SUPFAM" id="SSF52540">
    <property type="entry name" value="P-loop containing nucleoside triphosphate hydrolases"/>
    <property type="match status" value="1"/>
</dbReference>
<dbReference type="HAMAP" id="MF_00636">
    <property type="entry name" value="RapZ_like"/>
    <property type="match status" value="1"/>
</dbReference>
<organism evidence="8 9">
    <name type="scientific">Dongia soli</name>
    <dbReference type="NCBI Taxonomy" id="600628"/>
    <lineage>
        <taxon>Bacteria</taxon>
        <taxon>Pseudomonadati</taxon>
        <taxon>Pseudomonadota</taxon>
        <taxon>Alphaproteobacteria</taxon>
        <taxon>Rhodospirillales</taxon>
        <taxon>Dongiaceae</taxon>
        <taxon>Dongia</taxon>
    </lineage>
</organism>
<feature type="binding site" evidence="4">
    <location>
        <begin position="59"/>
        <end position="66"/>
    </location>
    <ligand>
        <name>ATP</name>
        <dbReference type="ChEBI" id="CHEBI:30616"/>
    </ligand>
</feature>
<dbReference type="NCBIfam" id="NF003828">
    <property type="entry name" value="PRK05416.1"/>
    <property type="match status" value="1"/>
</dbReference>
<reference evidence="8 9" key="1">
    <citation type="journal article" date="2016" name="Antonie Van Leeuwenhoek">
        <title>Dongia soli sp. nov., isolated from soil from Dokdo, Korea.</title>
        <authorList>
            <person name="Kim D.U."/>
            <person name="Lee H."/>
            <person name="Kim H."/>
            <person name="Kim S.G."/>
            <person name="Ka J.O."/>
        </authorList>
    </citation>
    <scope>NUCLEOTIDE SEQUENCE [LARGE SCALE GENOMIC DNA]</scope>
    <source>
        <strain evidence="8 9">D78</strain>
    </source>
</reference>
<dbReference type="Gene3D" id="3.40.50.300">
    <property type="entry name" value="P-loop containing nucleotide triphosphate hydrolases"/>
    <property type="match status" value="1"/>
</dbReference>
<dbReference type="InterPro" id="IPR053930">
    <property type="entry name" value="RapZ-like_N"/>
</dbReference>
<evidence type="ECO:0000313" key="9">
    <source>
        <dbReference type="Proteomes" id="UP001279642"/>
    </source>
</evidence>
<dbReference type="InterPro" id="IPR053931">
    <property type="entry name" value="RapZ_C"/>
</dbReference>
<evidence type="ECO:0000259" key="6">
    <source>
        <dbReference type="Pfam" id="PF03668"/>
    </source>
</evidence>
<feature type="domain" description="RapZ-like N-terminal" evidence="6">
    <location>
        <begin position="54"/>
        <end position="213"/>
    </location>
</feature>
<sequence length="342" mass="37073">MSIDPVAPVAPSAGADTSAGAAGKHNGHGPSGPSAGRPQSRHEPSRHEEEGRRVILVTGMAGAGRSTALKCLEDLGYEAVDNLPLALAPHLLSGLSAASSDVAADRNRPIAIGIDARTRDFTAQAVTDLVAQLRGDRWLDSTLIFMDCEDEILRRRFTETRRRHPLAPEGTVLDGIQQERRLIAPLRLLADLIIDTSDQASGDLKRLLSGRFALDRRSGVAISVVSFSFRRGLPREADLVFDVRFLDNPHYDPVLRPLTGEDEAVGAMIAADPAFAAFFPALTDLLLPLLPGYEREGKSYLTVAIGCTGGRHRSVYVARRVAAWLRQRGQDVALTHRDLERS</sequence>
<comment type="caution">
    <text evidence="8">The sequence shown here is derived from an EMBL/GenBank/DDBJ whole genome shotgun (WGS) entry which is preliminary data.</text>
</comment>
<dbReference type="PANTHER" id="PTHR30448">
    <property type="entry name" value="RNASE ADAPTER PROTEIN RAPZ"/>
    <property type="match status" value="1"/>
</dbReference>
<evidence type="ECO:0000256" key="3">
    <source>
        <dbReference type="ARBA" id="ARBA00023134"/>
    </source>
</evidence>
<keyword evidence="2 4" id="KW-0067">ATP-binding</keyword>
<keyword evidence="9" id="KW-1185">Reference proteome</keyword>
<feature type="compositionally biased region" description="Low complexity" evidence="5">
    <location>
        <begin position="10"/>
        <end position="23"/>
    </location>
</feature>
<feature type="binding site" evidence="4">
    <location>
        <begin position="115"/>
        <end position="118"/>
    </location>
    <ligand>
        <name>GTP</name>
        <dbReference type="ChEBI" id="CHEBI:37565"/>
    </ligand>
</feature>
<dbReference type="PIRSF" id="PIRSF005052">
    <property type="entry name" value="P-loopkin"/>
    <property type="match status" value="1"/>
</dbReference>
<accession>A0ABU5E830</accession>
<dbReference type="EMBL" id="JAXCLW010000001">
    <property type="protein sequence ID" value="MDY0882353.1"/>
    <property type="molecule type" value="Genomic_DNA"/>
</dbReference>
<evidence type="ECO:0000259" key="7">
    <source>
        <dbReference type="Pfam" id="PF22740"/>
    </source>
</evidence>
<dbReference type="PANTHER" id="PTHR30448:SF0">
    <property type="entry name" value="RNASE ADAPTER PROTEIN RAPZ"/>
    <property type="match status" value="1"/>
</dbReference>
<evidence type="ECO:0000256" key="1">
    <source>
        <dbReference type="ARBA" id="ARBA00022741"/>
    </source>
</evidence>
<protein>
    <submittedName>
        <fullName evidence="8">RNase adapter RapZ</fullName>
    </submittedName>
</protein>
<evidence type="ECO:0000256" key="4">
    <source>
        <dbReference type="HAMAP-Rule" id="MF_00636"/>
    </source>
</evidence>
<gene>
    <name evidence="8" type="primary">rapZ</name>
    <name evidence="8" type="ORF">SMD27_05835</name>
</gene>
<proteinExistence type="inferred from homology"/>
<dbReference type="Proteomes" id="UP001279642">
    <property type="component" value="Unassembled WGS sequence"/>
</dbReference>
<evidence type="ECO:0000256" key="2">
    <source>
        <dbReference type="ARBA" id="ARBA00022840"/>
    </source>
</evidence>
<evidence type="ECO:0000256" key="5">
    <source>
        <dbReference type="SAM" id="MobiDB-lite"/>
    </source>
</evidence>
<name>A0ABU5E830_9PROT</name>
<evidence type="ECO:0000313" key="8">
    <source>
        <dbReference type="EMBL" id="MDY0882353.1"/>
    </source>
</evidence>